<gene>
    <name evidence="1" type="ORF">CC1G_15118</name>
</gene>
<dbReference type="HOGENOM" id="CLU_1396234_0_0_1"/>
<dbReference type="EMBL" id="AACS02000009">
    <property type="protein sequence ID" value="EFI26984.1"/>
    <property type="molecule type" value="Genomic_DNA"/>
</dbReference>
<dbReference type="VEuPathDB" id="FungiDB:CC1G_15118"/>
<protein>
    <submittedName>
        <fullName evidence="1">Uncharacterized protein</fullName>
    </submittedName>
</protein>
<name>D6RPK9_COPC7</name>
<keyword evidence="2" id="KW-1185">Reference proteome</keyword>
<dbReference type="Proteomes" id="UP000001861">
    <property type="component" value="Unassembled WGS sequence"/>
</dbReference>
<evidence type="ECO:0000313" key="1">
    <source>
        <dbReference type="EMBL" id="EFI26984.1"/>
    </source>
</evidence>
<reference evidence="1 2" key="1">
    <citation type="journal article" date="2010" name="Proc. Natl. Acad. Sci. U.S.A.">
        <title>Insights into evolution of multicellular fungi from the assembled chromosomes of the mushroom Coprinopsis cinerea (Coprinus cinereus).</title>
        <authorList>
            <person name="Stajich J.E."/>
            <person name="Wilke S.K."/>
            <person name="Ahren D."/>
            <person name="Au C.H."/>
            <person name="Birren B.W."/>
            <person name="Borodovsky M."/>
            <person name="Burns C."/>
            <person name="Canback B."/>
            <person name="Casselton L.A."/>
            <person name="Cheng C.K."/>
            <person name="Deng J."/>
            <person name="Dietrich F.S."/>
            <person name="Fargo D.C."/>
            <person name="Farman M.L."/>
            <person name="Gathman A.C."/>
            <person name="Goldberg J."/>
            <person name="Guigo R."/>
            <person name="Hoegger P.J."/>
            <person name="Hooker J.B."/>
            <person name="Huggins A."/>
            <person name="James T.Y."/>
            <person name="Kamada T."/>
            <person name="Kilaru S."/>
            <person name="Kodira C."/>
            <person name="Kues U."/>
            <person name="Kupfer D."/>
            <person name="Kwan H.S."/>
            <person name="Lomsadze A."/>
            <person name="Li W."/>
            <person name="Lilly W.W."/>
            <person name="Ma L.J."/>
            <person name="Mackey A.J."/>
            <person name="Manning G."/>
            <person name="Martin F."/>
            <person name="Muraguchi H."/>
            <person name="Natvig D.O."/>
            <person name="Palmerini H."/>
            <person name="Ramesh M.A."/>
            <person name="Rehmeyer C.J."/>
            <person name="Roe B.A."/>
            <person name="Shenoy N."/>
            <person name="Stanke M."/>
            <person name="Ter-Hovhannisyan V."/>
            <person name="Tunlid A."/>
            <person name="Velagapudi R."/>
            <person name="Vision T.J."/>
            <person name="Zeng Q."/>
            <person name="Zolan M.E."/>
            <person name="Pukkila P.J."/>
        </authorList>
    </citation>
    <scope>NUCLEOTIDE SEQUENCE [LARGE SCALE GENOMIC DNA]</scope>
    <source>
        <strain evidence="2">Okayama-7 / 130 / ATCC MYA-4618 / FGSC 9003</strain>
    </source>
</reference>
<sequence length="195" mass="21804">MDMKVSEVSRSAGFEGVANGWELGKGVLFLLQRTNFKSVPRPTIEVDGDSSIGYVHRALITGLHPCRANHRAWRLRLGVAGISNGGWDFPDVDISPGVPPLAARQLEIAVHFSLAKVSLHRRTSEVNSNGEKGRFEFGEAQKSRSCSDSQQLWDRDVEENVVMWDFKENVVEARRRARRAALGLFDEERRPTSST</sequence>
<dbReference type="RefSeq" id="XP_002910478.1">
    <property type="nucleotide sequence ID" value="XM_002910432.1"/>
</dbReference>
<dbReference type="KEGG" id="cci:CC1G_15118"/>
<dbReference type="AlphaFoldDB" id="D6RPK9"/>
<evidence type="ECO:0000313" key="2">
    <source>
        <dbReference type="Proteomes" id="UP000001861"/>
    </source>
</evidence>
<dbReference type="GeneID" id="9379752"/>
<organism evidence="1 2">
    <name type="scientific">Coprinopsis cinerea (strain Okayama-7 / 130 / ATCC MYA-4618 / FGSC 9003)</name>
    <name type="common">Inky cap fungus</name>
    <name type="synonym">Hormographiella aspergillata</name>
    <dbReference type="NCBI Taxonomy" id="240176"/>
    <lineage>
        <taxon>Eukaryota</taxon>
        <taxon>Fungi</taxon>
        <taxon>Dikarya</taxon>
        <taxon>Basidiomycota</taxon>
        <taxon>Agaricomycotina</taxon>
        <taxon>Agaricomycetes</taxon>
        <taxon>Agaricomycetidae</taxon>
        <taxon>Agaricales</taxon>
        <taxon>Agaricineae</taxon>
        <taxon>Psathyrellaceae</taxon>
        <taxon>Coprinopsis</taxon>
    </lineage>
</organism>
<comment type="caution">
    <text evidence="1">The sequence shown here is derived from an EMBL/GenBank/DDBJ whole genome shotgun (WGS) entry which is preliminary data.</text>
</comment>
<proteinExistence type="predicted"/>
<dbReference type="InParanoid" id="D6RPK9"/>
<accession>D6RPK9</accession>